<dbReference type="PANTHER" id="PTHR46651:SF1">
    <property type="entry name" value="SMALL MUTS RELATED FAMILY PROTEIN"/>
    <property type="match status" value="1"/>
</dbReference>
<gene>
    <name evidence="1" type="ORF">C1H46_043559</name>
</gene>
<organism evidence="1 2">
    <name type="scientific">Malus baccata</name>
    <name type="common">Siberian crab apple</name>
    <name type="synonym">Pyrus baccata</name>
    <dbReference type="NCBI Taxonomy" id="106549"/>
    <lineage>
        <taxon>Eukaryota</taxon>
        <taxon>Viridiplantae</taxon>
        <taxon>Streptophyta</taxon>
        <taxon>Embryophyta</taxon>
        <taxon>Tracheophyta</taxon>
        <taxon>Spermatophyta</taxon>
        <taxon>Magnoliopsida</taxon>
        <taxon>eudicotyledons</taxon>
        <taxon>Gunneridae</taxon>
        <taxon>Pentapetalae</taxon>
        <taxon>rosids</taxon>
        <taxon>fabids</taxon>
        <taxon>Rosales</taxon>
        <taxon>Rosaceae</taxon>
        <taxon>Amygdaloideae</taxon>
        <taxon>Maleae</taxon>
        <taxon>Malus</taxon>
    </lineage>
</organism>
<evidence type="ECO:0000313" key="2">
    <source>
        <dbReference type="Proteomes" id="UP000315295"/>
    </source>
</evidence>
<reference evidence="1 2" key="1">
    <citation type="journal article" date="2019" name="G3 (Bethesda)">
        <title>Sequencing of a Wild Apple (Malus baccata) Genome Unravels the Differences Between Cultivated and Wild Apple Species Regarding Disease Resistance and Cold Tolerance.</title>
        <authorList>
            <person name="Chen X."/>
        </authorList>
    </citation>
    <scope>NUCLEOTIDE SEQUENCE [LARGE SCALE GENOMIC DNA]</scope>
    <source>
        <strain evidence="2">cv. Shandingzi</strain>
        <tissue evidence="1">Leaves</tissue>
    </source>
</reference>
<proteinExistence type="predicted"/>
<name>A0A540K9R2_MALBA</name>
<keyword evidence="2" id="KW-1185">Reference proteome</keyword>
<dbReference type="EMBL" id="VIEB01001656">
    <property type="protein sequence ID" value="TQD70900.1"/>
    <property type="molecule type" value="Genomic_DNA"/>
</dbReference>
<dbReference type="STRING" id="106549.A0A540K9R2"/>
<dbReference type="Proteomes" id="UP000315295">
    <property type="component" value="Unassembled WGS sequence"/>
</dbReference>
<comment type="caution">
    <text evidence="1">The sequence shown here is derived from an EMBL/GenBank/DDBJ whole genome shotgun (WGS) entry which is preliminary data.</text>
</comment>
<protein>
    <submittedName>
        <fullName evidence="1">Uncharacterized protein</fullName>
    </submittedName>
</protein>
<dbReference type="PANTHER" id="PTHR46651">
    <property type="entry name" value="POLYADENYLATE-BINDING PROTEIN-INTERACTING PROTEIN 7"/>
    <property type="match status" value="1"/>
</dbReference>
<dbReference type="AlphaFoldDB" id="A0A540K9R2"/>
<dbReference type="InterPro" id="IPR053242">
    <property type="entry name" value="PAM2-like_domain"/>
</dbReference>
<accession>A0A540K9R2</accession>
<sequence>MVLTTAADEMPDLLGDVWGGVRLTWSTPDCPDCETRGGESEFVPFSLRSPSSGSTSTAQGIKKFSSAGTFGKAVLDRTKSSTSNNSDDEAHQYWCHQLHVDITPDFKVMWEDESQGLGNLSLAGLSLHDDVETTRFAASTGSGYLLKQLPWIRNRRGAGEQMKLIQEGQTGQTGTTTSKQLLDVFSGGNGGSSHAIANPQLKSSQQPAASISFAACYI</sequence>
<evidence type="ECO:0000313" key="1">
    <source>
        <dbReference type="EMBL" id="TQD70900.1"/>
    </source>
</evidence>